<evidence type="ECO:0000256" key="10">
    <source>
        <dbReference type="ARBA" id="ARBA00023136"/>
    </source>
</evidence>
<dbReference type="GO" id="GO:0015095">
    <property type="term" value="F:magnesium ion transmembrane transporter activity"/>
    <property type="evidence" value="ECO:0007669"/>
    <property type="project" value="TreeGrafter"/>
</dbReference>
<keyword evidence="3" id="KW-0813">Transport</keyword>
<dbReference type="InterPro" id="IPR000595">
    <property type="entry name" value="cNMP-bd_dom"/>
</dbReference>
<evidence type="ECO:0000256" key="6">
    <source>
        <dbReference type="ARBA" id="ARBA00022737"/>
    </source>
</evidence>
<evidence type="ECO:0000259" key="15">
    <source>
        <dbReference type="PROSITE" id="PS51371"/>
    </source>
</evidence>
<comment type="function">
    <text evidence="13">Metal transporter.</text>
</comment>
<dbReference type="InterPro" id="IPR046342">
    <property type="entry name" value="CBS_dom_sf"/>
</dbReference>
<keyword evidence="7 12" id="KW-1133">Transmembrane helix</keyword>
<dbReference type="InterPro" id="IPR045095">
    <property type="entry name" value="ACDP"/>
</dbReference>
<evidence type="ECO:0000256" key="11">
    <source>
        <dbReference type="PROSITE-ProRule" id="PRU00703"/>
    </source>
</evidence>
<evidence type="ECO:0000256" key="8">
    <source>
        <dbReference type="ARBA" id="ARBA00023065"/>
    </source>
</evidence>
<protein>
    <recommendedName>
        <fullName evidence="13">Metal transporter</fullName>
    </recommendedName>
</protein>
<dbReference type="Gene3D" id="3.10.580.10">
    <property type="entry name" value="CBS-domain"/>
    <property type="match status" value="1"/>
</dbReference>
<comment type="similarity">
    <text evidence="2 13">Belongs to the ACDP family.</text>
</comment>
<keyword evidence="10 12" id="KW-0472">Membrane</keyword>
<dbReference type="InterPro" id="IPR002550">
    <property type="entry name" value="CNNM"/>
</dbReference>
<sequence length="730" mass="81703">MATEWSGQQGYILTVVICGGSQVLGMRLERSNKPASTTDEGVIQVTEESSVQLRFYGVQLHSGAWTEIQFTEVKEEEEEEKGTVVAAARGGSGMMDALDKTCADFTQDITVGNFINVSSRGTSGLLNVHIKPLRKSDQKKEYALCTLNTDGRWVQLGDSDGRMLVVEEKKSLLPMWLQVIMISCLLVLSGMFSGLNLGLMALDPMELRIVQSCGTDKEKKYARKIEPIRSKGNYLLCSLLLGNVLVNTTLTILLDDLIGSGLGAVVASTIGIVIFGEIVPQALCSRHGLAVGANTILVTKFFMFLTFPLSFPVSKLLDFLLGQEIGTVYNREKLVEMLKVTEPYNDLVKEELNMIQGALELRTKTVEDVMTPLANCFMIQADAVLDFNTMSEIMESGYTRIPVYDEERSNIVDILYVKDLAFVDPDDCTNLKTITKFYNHPVHFVFHDTKLDAMLEEFKKGKSHLAIVQKVNNEGEGDPFYEVLGLVTLEDVIEEIIKSEILDESDLYTDNRNRKKVDPNKNKRDFSAFKQEGDSKVKISPQLLLAAHRFLATEVSLFSPFQITEKVLLRILKHPDVIQELKFNENDKRSPQHFLYQRGKPVDYFVLILQGRVEVEAGNENMKFETGPFSYYGVMALSTPTMEFRSPSHGGNLNRSASLSCTERAPESGSVCGSNTQIPGTPFQYIPDFCVRALSDLQFVKVTPCLTDKHFYINLKTFHLIRNPSLQLIQ</sequence>
<keyword evidence="6" id="KW-0677">Repeat</keyword>
<evidence type="ECO:0000313" key="17">
    <source>
        <dbReference type="Ensembl" id="ENSHBUP00000009496.1"/>
    </source>
</evidence>
<evidence type="ECO:0000256" key="2">
    <source>
        <dbReference type="ARBA" id="ARBA00010484"/>
    </source>
</evidence>
<keyword evidence="9 11" id="KW-0129">CBS domain</keyword>
<keyword evidence="18" id="KW-1185">Reference proteome</keyword>
<accession>A0A3Q3BYW9</accession>
<dbReference type="PANTHER" id="PTHR12064:SF26">
    <property type="entry name" value="METAL TRANSPORTER CNNM4"/>
    <property type="match status" value="1"/>
</dbReference>
<dbReference type="Pfam" id="PF25562">
    <property type="entry name" value="CNBH_CNNM2_C"/>
    <property type="match status" value="1"/>
</dbReference>
<evidence type="ECO:0000256" key="12">
    <source>
        <dbReference type="PROSITE-ProRule" id="PRU01193"/>
    </source>
</evidence>
<evidence type="ECO:0000256" key="5">
    <source>
        <dbReference type="ARBA" id="ARBA00022692"/>
    </source>
</evidence>
<evidence type="ECO:0000256" key="13">
    <source>
        <dbReference type="RuleBase" id="RU369091"/>
    </source>
</evidence>
<dbReference type="STRING" id="8153.ENSHBUP00000009496"/>
<dbReference type="PANTHER" id="PTHR12064">
    <property type="entry name" value="METAL TRANSPORTER CNNM"/>
    <property type="match status" value="1"/>
</dbReference>
<name>A0A3Q3BYW9_HAPBU</name>
<dbReference type="PROSITE" id="PS51846">
    <property type="entry name" value="CNNM"/>
    <property type="match status" value="1"/>
</dbReference>
<proteinExistence type="inferred from homology"/>
<organism evidence="17 18">
    <name type="scientific">Haplochromis burtoni</name>
    <name type="common">Burton's mouthbrooder</name>
    <name type="synonym">Chromis burtoni</name>
    <dbReference type="NCBI Taxonomy" id="8153"/>
    <lineage>
        <taxon>Eukaryota</taxon>
        <taxon>Metazoa</taxon>
        <taxon>Chordata</taxon>
        <taxon>Craniata</taxon>
        <taxon>Vertebrata</taxon>
        <taxon>Euteleostomi</taxon>
        <taxon>Actinopterygii</taxon>
        <taxon>Neopterygii</taxon>
        <taxon>Teleostei</taxon>
        <taxon>Neoteleostei</taxon>
        <taxon>Acanthomorphata</taxon>
        <taxon>Ovalentaria</taxon>
        <taxon>Cichlomorphae</taxon>
        <taxon>Cichliformes</taxon>
        <taxon>Cichlidae</taxon>
        <taxon>African cichlids</taxon>
        <taxon>Pseudocrenilabrinae</taxon>
        <taxon>Haplochromini</taxon>
        <taxon>Haplochromis</taxon>
    </lineage>
</organism>
<evidence type="ECO:0000259" key="14">
    <source>
        <dbReference type="PROSITE" id="PS50042"/>
    </source>
</evidence>
<evidence type="ECO:0000256" key="4">
    <source>
        <dbReference type="ARBA" id="ARBA00022475"/>
    </source>
</evidence>
<dbReference type="FunFam" id="3.10.580.10:FF:000001">
    <property type="entry name" value="Putative metal transporter CNNM3 isoform 2"/>
    <property type="match status" value="1"/>
</dbReference>
<feature type="domain" description="CBS" evidence="15">
    <location>
        <begin position="370"/>
        <end position="433"/>
    </location>
</feature>
<evidence type="ECO:0000256" key="1">
    <source>
        <dbReference type="ARBA" id="ARBA00004651"/>
    </source>
</evidence>
<feature type="domain" description="CBS" evidence="15">
    <location>
        <begin position="438"/>
        <end position="504"/>
    </location>
</feature>
<dbReference type="PROSITE" id="PS51371">
    <property type="entry name" value="CBS"/>
    <property type="match status" value="2"/>
</dbReference>
<dbReference type="Pfam" id="PF25511">
    <property type="entry name" value="Ig_CNNM4_N"/>
    <property type="match status" value="1"/>
</dbReference>
<feature type="transmembrane region" description="Helical" evidence="13">
    <location>
        <begin position="233"/>
        <end position="254"/>
    </location>
</feature>
<dbReference type="GO" id="GO:0010960">
    <property type="term" value="P:magnesium ion homeostasis"/>
    <property type="evidence" value="ECO:0007669"/>
    <property type="project" value="InterPro"/>
</dbReference>
<dbReference type="AlphaFoldDB" id="A0A3Q3BYW9"/>
<dbReference type="SUPFAM" id="SSF51206">
    <property type="entry name" value="cAMP-binding domain-like"/>
    <property type="match status" value="1"/>
</dbReference>
<dbReference type="InterPro" id="IPR018490">
    <property type="entry name" value="cNMP-bd_dom_sf"/>
</dbReference>
<reference evidence="17" key="2">
    <citation type="submission" date="2025-09" db="UniProtKB">
        <authorList>
            <consortium name="Ensembl"/>
        </authorList>
    </citation>
    <scope>IDENTIFICATION</scope>
</reference>
<comment type="subcellular location">
    <subcellularLocation>
        <location evidence="1 13">Cell membrane</location>
        <topology evidence="1 13">Multi-pass membrane protein</topology>
    </subcellularLocation>
</comment>
<dbReference type="PROSITE" id="PS50042">
    <property type="entry name" value="CNMP_BINDING_3"/>
    <property type="match status" value="1"/>
</dbReference>
<dbReference type="GO" id="GO:0005886">
    <property type="term" value="C:plasma membrane"/>
    <property type="evidence" value="ECO:0007669"/>
    <property type="project" value="UniProtKB-SubCell"/>
</dbReference>
<dbReference type="InterPro" id="IPR014710">
    <property type="entry name" value="RmlC-like_jellyroll"/>
</dbReference>
<feature type="transmembrane region" description="Helical" evidence="13">
    <location>
        <begin position="291"/>
        <end position="311"/>
    </location>
</feature>
<dbReference type="Pfam" id="PF01595">
    <property type="entry name" value="CNNM"/>
    <property type="match status" value="1"/>
</dbReference>
<evidence type="ECO:0000256" key="3">
    <source>
        <dbReference type="ARBA" id="ARBA00022448"/>
    </source>
</evidence>
<evidence type="ECO:0000256" key="9">
    <source>
        <dbReference type="ARBA" id="ARBA00023122"/>
    </source>
</evidence>
<keyword evidence="5 12" id="KW-0812">Transmembrane</keyword>
<dbReference type="Ensembl" id="ENSHBUT00000000157.1">
    <property type="protein sequence ID" value="ENSHBUP00000009496.1"/>
    <property type="gene ID" value="ENSHBUG00000001069.1"/>
</dbReference>
<dbReference type="GeneTree" id="ENSGT00940000156317"/>
<dbReference type="Pfam" id="PF00571">
    <property type="entry name" value="CBS"/>
    <property type="match status" value="1"/>
</dbReference>
<dbReference type="InterPro" id="IPR044751">
    <property type="entry name" value="Ion_transp-like_CBS"/>
</dbReference>
<dbReference type="Gene3D" id="2.60.120.10">
    <property type="entry name" value="Jelly Rolls"/>
    <property type="match status" value="1"/>
</dbReference>
<reference evidence="17" key="1">
    <citation type="submission" date="2025-08" db="UniProtKB">
        <authorList>
            <consortium name="Ensembl"/>
        </authorList>
    </citation>
    <scope>IDENTIFICATION</scope>
</reference>
<feature type="transmembrane region" description="Helical" evidence="13">
    <location>
        <begin position="175"/>
        <end position="199"/>
    </location>
</feature>
<dbReference type="InterPro" id="IPR000644">
    <property type="entry name" value="CBS_dom"/>
</dbReference>
<keyword evidence="4" id="KW-1003">Cell membrane</keyword>
<feature type="domain" description="CNNM transmembrane" evidence="16">
    <location>
        <begin position="171"/>
        <end position="351"/>
    </location>
</feature>
<dbReference type="Proteomes" id="UP000264840">
    <property type="component" value="Unplaced"/>
</dbReference>
<dbReference type="CDD" id="cd04590">
    <property type="entry name" value="CBS_pair_CorC_HlyC_assoc"/>
    <property type="match status" value="1"/>
</dbReference>
<feature type="transmembrane region" description="Helical" evidence="13">
    <location>
        <begin position="260"/>
        <end position="279"/>
    </location>
</feature>
<dbReference type="SUPFAM" id="SSF54631">
    <property type="entry name" value="CBS-domain pair"/>
    <property type="match status" value="1"/>
</dbReference>
<evidence type="ECO:0000259" key="16">
    <source>
        <dbReference type="PROSITE" id="PS51846"/>
    </source>
</evidence>
<feature type="domain" description="Cyclic nucleotide-binding" evidence="14">
    <location>
        <begin position="576"/>
        <end position="659"/>
    </location>
</feature>
<evidence type="ECO:0000256" key="7">
    <source>
        <dbReference type="ARBA" id="ARBA00022989"/>
    </source>
</evidence>
<evidence type="ECO:0000313" key="18">
    <source>
        <dbReference type="Proteomes" id="UP000264840"/>
    </source>
</evidence>
<dbReference type="InterPro" id="IPR057492">
    <property type="entry name" value="Ig_CNNM1/2/4_N"/>
</dbReference>
<keyword evidence="8" id="KW-0406">Ion transport</keyword>
<dbReference type="GO" id="GO:0015081">
    <property type="term" value="F:sodium ion transmembrane transporter activity"/>
    <property type="evidence" value="ECO:0007669"/>
    <property type="project" value="TreeGrafter"/>
</dbReference>